<dbReference type="GeneID" id="80020187"/>
<protein>
    <submittedName>
        <fullName evidence="2">Uncharacterized protein</fullName>
    </submittedName>
</protein>
<name>A0A5K7NLD5_9CAUD</name>
<dbReference type="KEGG" id="vg:80020187"/>
<dbReference type="EMBL" id="MK061416">
    <property type="protein sequence ID" value="AZF88240.1"/>
    <property type="molecule type" value="Genomic_DNA"/>
</dbReference>
<feature type="region of interest" description="Disordered" evidence="1">
    <location>
        <begin position="1"/>
        <end position="78"/>
    </location>
</feature>
<accession>A0A5K7NLD5</accession>
<keyword evidence="3" id="KW-1185">Reference proteome</keyword>
<sequence>MPSVQSLRGKAVVRHGPPPNLRGGGRNSGGGNDAPLGVPPIRGAGSFVLSPAPLAIPPADRSKEHWQHLEQEPQSGKP</sequence>
<proteinExistence type="predicted"/>
<dbReference type="RefSeq" id="YP_010755531.1">
    <property type="nucleotide sequence ID" value="NC_073471.1"/>
</dbReference>
<feature type="compositionally biased region" description="Basic and acidic residues" evidence="1">
    <location>
        <begin position="60"/>
        <end position="71"/>
    </location>
</feature>
<dbReference type="Proteomes" id="UP000325457">
    <property type="component" value="Segment"/>
</dbReference>
<organism evidence="2 3">
    <name type="scientific">Rothia phage Spartoi</name>
    <dbReference type="NCBI Taxonomy" id="2483661"/>
    <lineage>
        <taxon>Viruses</taxon>
        <taxon>Duplodnaviria</taxon>
        <taxon>Heunggongvirae</taxon>
        <taxon>Uroviricota</taxon>
        <taxon>Caudoviricetes</taxon>
        <taxon>Spartoivirus</taxon>
        <taxon>Spartoivirus spartoi</taxon>
    </lineage>
</organism>
<evidence type="ECO:0000256" key="1">
    <source>
        <dbReference type="SAM" id="MobiDB-lite"/>
    </source>
</evidence>
<reference evidence="2 3" key="1">
    <citation type="submission" date="2018-10" db="EMBL/GenBank/DDBJ databases">
        <authorList>
            <person name="Smith K."/>
            <person name="Ring A."/>
            <person name="Cross T."/>
            <person name="Beshay M."/>
            <person name="Miah F."/>
            <person name="Nowoslaski J."/>
            <person name="Mia S."/>
            <person name="Micha L."/>
            <person name="Baxter C."/>
            <person name="Ahmad Z."/>
            <person name="Sunnen C.N."/>
            <person name="Janetopoulos C."/>
            <person name="Garlena R.A."/>
            <person name="Russell D.A."/>
            <person name="Pope W.H."/>
            <person name="Jacobs-Sera D."/>
            <person name="Hatfull G.F."/>
        </authorList>
    </citation>
    <scope>NUCLEOTIDE SEQUENCE [LARGE SCALE GENOMIC DNA]</scope>
</reference>
<evidence type="ECO:0000313" key="2">
    <source>
        <dbReference type="EMBL" id="AZF88240.1"/>
    </source>
</evidence>
<evidence type="ECO:0000313" key="3">
    <source>
        <dbReference type="Proteomes" id="UP000325457"/>
    </source>
</evidence>
<gene>
    <name evidence="2" type="primary">55</name>
    <name evidence="2" type="ORF">SEA_SPARTOI_55</name>
</gene>
<feature type="compositionally biased region" description="Gly residues" evidence="1">
    <location>
        <begin position="22"/>
        <end position="32"/>
    </location>
</feature>